<evidence type="ECO:0000256" key="6">
    <source>
        <dbReference type="ARBA" id="ARBA00023251"/>
    </source>
</evidence>
<proteinExistence type="inferred from homology"/>
<dbReference type="SUPFAM" id="SSF52540">
    <property type="entry name" value="P-loop containing nucleoside triphosphate hydrolases"/>
    <property type="match status" value="1"/>
</dbReference>
<evidence type="ECO:0000313" key="8">
    <source>
        <dbReference type="EMBL" id="CDR10627.1"/>
    </source>
</evidence>
<dbReference type="InterPro" id="IPR003593">
    <property type="entry name" value="AAA+_ATPase"/>
</dbReference>
<keyword evidence="3" id="KW-0813">Transport</keyword>
<dbReference type="GO" id="GO:0005524">
    <property type="term" value="F:ATP binding"/>
    <property type="evidence" value="ECO:0007669"/>
    <property type="project" value="UniProtKB-KW"/>
</dbReference>
<gene>
    <name evidence="9" type="ORF">J2Z30_000526</name>
    <name evidence="8" type="ORF">SIRAN7015</name>
</gene>
<dbReference type="EMBL" id="LK022848">
    <property type="protein sequence ID" value="CDR10627.1"/>
    <property type="molecule type" value="Genomic_DNA"/>
</dbReference>
<dbReference type="AlphaFoldDB" id="A0A061A504"/>
<feature type="domain" description="ABC transporter" evidence="7">
    <location>
        <begin position="4"/>
        <end position="243"/>
    </location>
</feature>
<protein>
    <submittedName>
        <fullName evidence="9">ABC-2 type transport system ATP-binding protein</fullName>
    </submittedName>
    <submittedName>
        <fullName evidence="8">Daunorubicin resistance ABC transporter ATPasesubunit</fullName>
    </submittedName>
</protein>
<dbReference type="Proteomes" id="UP000756710">
    <property type="component" value="Unassembled WGS sequence"/>
</dbReference>
<keyword evidence="10" id="KW-1185">Reference proteome</keyword>
<keyword evidence="4" id="KW-0547">Nucleotide-binding</keyword>
<dbReference type="PROSITE" id="PS50893">
    <property type="entry name" value="ABC_TRANSPORTER_2"/>
    <property type="match status" value="1"/>
</dbReference>
<evidence type="ECO:0000313" key="9">
    <source>
        <dbReference type="EMBL" id="MBP2059530.1"/>
    </source>
</evidence>
<accession>A0A061A504</accession>
<reference evidence="8" key="1">
    <citation type="submission" date="2014-05" db="EMBL/GenBank/DDBJ databases">
        <authorList>
            <person name="Horn Fabian"/>
        </authorList>
    </citation>
    <scope>NUCLEOTIDE SEQUENCE</scope>
</reference>
<dbReference type="InterPro" id="IPR027417">
    <property type="entry name" value="P-loop_NTPase"/>
</dbReference>
<organism evidence="8">
    <name type="scientific">Streptomyces iranensis</name>
    <dbReference type="NCBI Taxonomy" id="576784"/>
    <lineage>
        <taxon>Bacteria</taxon>
        <taxon>Bacillati</taxon>
        <taxon>Actinomycetota</taxon>
        <taxon>Actinomycetes</taxon>
        <taxon>Kitasatosporales</taxon>
        <taxon>Streptomycetaceae</taxon>
        <taxon>Streptomyces</taxon>
        <taxon>Streptomyces violaceusniger group</taxon>
    </lineage>
</organism>
<dbReference type="Pfam" id="PF00005">
    <property type="entry name" value="ABC_tran"/>
    <property type="match status" value="1"/>
</dbReference>
<dbReference type="GO" id="GO:0046677">
    <property type="term" value="P:response to antibiotic"/>
    <property type="evidence" value="ECO:0007669"/>
    <property type="project" value="UniProtKB-KW"/>
</dbReference>
<evidence type="ECO:0000256" key="3">
    <source>
        <dbReference type="ARBA" id="ARBA00022448"/>
    </source>
</evidence>
<reference evidence="9 10" key="2">
    <citation type="submission" date="2021-03" db="EMBL/GenBank/DDBJ databases">
        <title>Genomic Encyclopedia of Type Strains, Phase IV (KMG-IV): sequencing the most valuable type-strain genomes for metagenomic binning, comparative biology and taxonomic classification.</title>
        <authorList>
            <person name="Goeker M."/>
        </authorList>
    </citation>
    <scope>NUCLEOTIDE SEQUENCE [LARGE SCALE GENOMIC DNA]</scope>
    <source>
        <strain evidence="9 10">DSM 41954</strain>
    </source>
</reference>
<name>A0A061A504_9ACTN</name>
<dbReference type="SMART" id="SM00382">
    <property type="entry name" value="AAA"/>
    <property type="match status" value="1"/>
</dbReference>
<dbReference type="EMBL" id="JAGGLR010000001">
    <property type="protein sequence ID" value="MBP2059530.1"/>
    <property type="molecule type" value="Genomic_DNA"/>
</dbReference>
<keyword evidence="5 9" id="KW-0067">ATP-binding</keyword>
<dbReference type="GO" id="GO:0005886">
    <property type="term" value="C:plasma membrane"/>
    <property type="evidence" value="ECO:0007669"/>
    <property type="project" value="UniProtKB-SubCell"/>
</dbReference>
<evidence type="ECO:0000256" key="2">
    <source>
        <dbReference type="ARBA" id="ARBA00005417"/>
    </source>
</evidence>
<dbReference type="RefSeq" id="WP_044576409.1">
    <property type="nucleotide sequence ID" value="NZ_BAABDR010000060.1"/>
</dbReference>
<dbReference type="GO" id="GO:0016887">
    <property type="term" value="F:ATP hydrolysis activity"/>
    <property type="evidence" value="ECO:0007669"/>
    <property type="project" value="InterPro"/>
</dbReference>
<comment type="similarity">
    <text evidence="2">Belongs to the ABC transporter superfamily.</text>
</comment>
<keyword evidence="6" id="KW-0046">Antibiotic resistance</keyword>
<comment type="subcellular location">
    <subcellularLocation>
        <location evidence="1">Cell membrane</location>
        <topology evidence="1">Peripheral membrane protein</topology>
    </subcellularLocation>
</comment>
<sequence>MTAVRVRGLTRAYPARKGSDGRPHLALDAFDLTVERGEIHGLLGPNGAGKTTLCRILCTVLLPTSGTAEVLGHDVLAEADAVRRSIGIVFGGERGLYGRLTATQNLCFWAALYGLSGRDLHSRVDMLLARMGLGDRAHDRVDTMSRGMKQRLHIARGLVHDPSVLILDEPTIGMDPVAAHAFRELIEQLRAEERTVLLTTHDMQEAEALCDRVTLVDHGQVIVTESVTEVGSLLARGDRIEAAGVPDTTVLALRKLPGITSVDASDNGTVRVVPNAESGTEQALRLLVDAGVTRISTAPPTLEEVYLGLIGSRGMAVRS</sequence>
<evidence type="ECO:0000313" key="10">
    <source>
        <dbReference type="Proteomes" id="UP000756710"/>
    </source>
</evidence>
<dbReference type="PANTHER" id="PTHR42711:SF5">
    <property type="entry name" value="ABC TRANSPORTER ATP-BINDING PROTEIN NATA"/>
    <property type="match status" value="1"/>
</dbReference>
<dbReference type="InterPro" id="IPR003439">
    <property type="entry name" value="ABC_transporter-like_ATP-bd"/>
</dbReference>
<evidence type="ECO:0000256" key="1">
    <source>
        <dbReference type="ARBA" id="ARBA00004202"/>
    </source>
</evidence>
<evidence type="ECO:0000256" key="4">
    <source>
        <dbReference type="ARBA" id="ARBA00022741"/>
    </source>
</evidence>
<dbReference type="HOGENOM" id="CLU_000604_1_2_11"/>
<evidence type="ECO:0000259" key="7">
    <source>
        <dbReference type="PROSITE" id="PS50893"/>
    </source>
</evidence>
<evidence type="ECO:0000256" key="5">
    <source>
        <dbReference type="ARBA" id="ARBA00022840"/>
    </source>
</evidence>
<dbReference type="PANTHER" id="PTHR42711">
    <property type="entry name" value="ABC TRANSPORTER ATP-BINDING PROTEIN"/>
    <property type="match status" value="1"/>
</dbReference>
<dbReference type="Gene3D" id="3.40.50.300">
    <property type="entry name" value="P-loop containing nucleotide triphosphate hydrolases"/>
    <property type="match status" value="1"/>
</dbReference>
<dbReference type="InterPro" id="IPR050763">
    <property type="entry name" value="ABC_transporter_ATP-binding"/>
</dbReference>